<reference evidence="2" key="1">
    <citation type="submission" date="2023-08" db="EMBL/GenBank/DDBJ databases">
        <title>Black Yeasts Isolated from many extreme environments.</title>
        <authorList>
            <person name="Coleine C."/>
            <person name="Stajich J.E."/>
            <person name="Selbmann L."/>
        </authorList>
    </citation>
    <scope>NUCLEOTIDE SEQUENCE</scope>
    <source>
        <strain evidence="2">CCFEE 5810</strain>
    </source>
</reference>
<protein>
    <submittedName>
        <fullName evidence="2">Uncharacterized protein</fullName>
    </submittedName>
</protein>
<accession>A0AAN7VYV3</accession>
<sequence>MAGDTQKPMPFEAVAVLVAAIEKDGFKLGMKHFQLMAELDGTRTKSSFEHEFRTIKARAREINGMAGNGTPAPTSVKKPATKGKTGASDKKRKGSKKDASEDDDNDDDEASPTKKSKVKDEVKDEEKEDGDDFWDQ</sequence>
<feature type="region of interest" description="Disordered" evidence="1">
    <location>
        <begin position="61"/>
        <end position="136"/>
    </location>
</feature>
<proteinExistence type="predicted"/>
<dbReference type="AlphaFoldDB" id="A0AAN7VYV3"/>
<evidence type="ECO:0000256" key="1">
    <source>
        <dbReference type="SAM" id="MobiDB-lite"/>
    </source>
</evidence>
<evidence type="ECO:0000313" key="3">
    <source>
        <dbReference type="Proteomes" id="UP001310594"/>
    </source>
</evidence>
<comment type="caution">
    <text evidence="2">The sequence shown here is derived from an EMBL/GenBank/DDBJ whole genome shotgun (WGS) entry which is preliminary data.</text>
</comment>
<gene>
    <name evidence="2" type="ORF">LTR97_011429</name>
</gene>
<dbReference type="Proteomes" id="UP001310594">
    <property type="component" value="Unassembled WGS sequence"/>
</dbReference>
<dbReference type="EMBL" id="JAVRQU010000021">
    <property type="protein sequence ID" value="KAK5691436.1"/>
    <property type="molecule type" value="Genomic_DNA"/>
</dbReference>
<evidence type="ECO:0000313" key="2">
    <source>
        <dbReference type="EMBL" id="KAK5691436.1"/>
    </source>
</evidence>
<organism evidence="2 3">
    <name type="scientific">Elasticomyces elasticus</name>
    <dbReference type="NCBI Taxonomy" id="574655"/>
    <lineage>
        <taxon>Eukaryota</taxon>
        <taxon>Fungi</taxon>
        <taxon>Dikarya</taxon>
        <taxon>Ascomycota</taxon>
        <taxon>Pezizomycotina</taxon>
        <taxon>Dothideomycetes</taxon>
        <taxon>Dothideomycetidae</taxon>
        <taxon>Mycosphaerellales</taxon>
        <taxon>Teratosphaeriaceae</taxon>
        <taxon>Elasticomyces</taxon>
    </lineage>
</organism>
<name>A0AAN7VYV3_9PEZI</name>
<feature type="compositionally biased region" description="Acidic residues" evidence="1">
    <location>
        <begin position="126"/>
        <end position="136"/>
    </location>
</feature>
<feature type="compositionally biased region" description="Acidic residues" evidence="1">
    <location>
        <begin position="100"/>
        <end position="110"/>
    </location>
</feature>